<name>A0AC58UPL8_TOBAC</name>
<organism evidence="1 2">
    <name type="scientific">Nicotiana tabacum</name>
    <name type="common">Common tobacco</name>
    <dbReference type="NCBI Taxonomy" id="4097"/>
    <lineage>
        <taxon>Eukaryota</taxon>
        <taxon>Viridiplantae</taxon>
        <taxon>Streptophyta</taxon>
        <taxon>Embryophyta</taxon>
        <taxon>Tracheophyta</taxon>
        <taxon>Spermatophyta</taxon>
        <taxon>Magnoliopsida</taxon>
        <taxon>eudicotyledons</taxon>
        <taxon>Gunneridae</taxon>
        <taxon>Pentapetalae</taxon>
        <taxon>asterids</taxon>
        <taxon>lamiids</taxon>
        <taxon>Solanales</taxon>
        <taxon>Solanaceae</taxon>
        <taxon>Nicotianoideae</taxon>
        <taxon>Nicotianeae</taxon>
        <taxon>Nicotiana</taxon>
    </lineage>
</organism>
<proteinExistence type="predicted"/>
<gene>
    <name evidence="2" type="primary">LOC142181796</name>
</gene>
<dbReference type="RefSeq" id="XP_075111444.1">
    <property type="nucleotide sequence ID" value="XM_075255343.1"/>
</dbReference>
<evidence type="ECO:0000313" key="1">
    <source>
        <dbReference type="Proteomes" id="UP000790787"/>
    </source>
</evidence>
<keyword evidence="1" id="KW-1185">Reference proteome</keyword>
<reference evidence="1" key="1">
    <citation type="journal article" date="2014" name="Nat. Commun.">
        <title>The tobacco genome sequence and its comparison with those of tomato and potato.</title>
        <authorList>
            <person name="Sierro N."/>
            <person name="Battey J.N."/>
            <person name="Ouadi S."/>
            <person name="Bakaher N."/>
            <person name="Bovet L."/>
            <person name="Willig A."/>
            <person name="Goepfert S."/>
            <person name="Peitsch M.C."/>
            <person name="Ivanov N.V."/>
        </authorList>
    </citation>
    <scope>NUCLEOTIDE SEQUENCE [LARGE SCALE GENOMIC DNA]</scope>
</reference>
<evidence type="ECO:0000313" key="2">
    <source>
        <dbReference type="RefSeq" id="XP_075111444.1"/>
    </source>
</evidence>
<reference evidence="2" key="2">
    <citation type="submission" date="2025-08" db="UniProtKB">
        <authorList>
            <consortium name="RefSeq"/>
        </authorList>
    </citation>
    <scope>IDENTIFICATION</scope>
    <source>
        <tissue evidence="2">Leaf</tissue>
    </source>
</reference>
<dbReference type="Proteomes" id="UP000790787">
    <property type="component" value="Chromosome 6"/>
</dbReference>
<sequence length="264" mass="31084">MGYYKKARKEAKLAVIAAKTATFERLYEDLGGKRGDMKLYMLAKIRERKDLDLYQVRCIKYKDGKVLIKEACIIRTWQKCFHKLLNEKGDISIVLGELENSECQRDFGFCRCIKREKVDGTKKKPEDWRWSLMILLYKNKGHIQNCNNYRALEVLARYIQGKVPWCMLFANDIILNDEMRGGANARLEVWRQTLKYKCFKLSRSKVEYMQCKFNNGRHEEEVEMKIDTQVIPKRDTYSFKYLGSIVQGNGEIDEDITHCVRGSE</sequence>
<accession>A0AC58UPL8</accession>
<protein>
    <submittedName>
        <fullName evidence="2">Uncharacterized protein LOC142181796</fullName>
    </submittedName>
</protein>